<dbReference type="PROSITE" id="PS51257">
    <property type="entry name" value="PROKAR_LIPOPROTEIN"/>
    <property type="match status" value="1"/>
</dbReference>
<keyword evidence="2" id="KW-1185">Reference proteome</keyword>
<name>A0A4Y2FQ85_ARAVE</name>
<dbReference type="Proteomes" id="UP000499080">
    <property type="component" value="Unassembled WGS sequence"/>
</dbReference>
<sequence>MRAFGTTICLETQFLFQFSSVIFTSCSAVTRGLFWDGPRNFEPWSDDEEPVSTLSKLPRHTNGSTFCPGGFGMHQARLLGGSSIEPGFELGTLRLRNRDLSTRPQRPPQDSKSKILKKLIFDA</sequence>
<protein>
    <submittedName>
        <fullName evidence="1">Uncharacterized protein</fullName>
    </submittedName>
</protein>
<proteinExistence type="predicted"/>
<dbReference type="EMBL" id="BGPR01001001">
    <property type="protein sequence ID" value="GBM42648.1"/>
    <property type="molecule type" value="Genomic_DNA"/>
</dbReference>
<comment type="caution">
    <text evidence="1">The sequence shown here is derived from an EMBL/GenBank/DDBJ whole genome shotgun (WGS) entry which is preliminary data.</text>
</comment>
<gene>
    <name evidence="1" type="ORF">AVEN_221760_1</name>
</gene>
<accession>A0A4Y2FQ85</accession>
<organism evidence="1 2">
    <name type="scientific">Araneus ventricosus</name>
    <name type="common">Orbweaver spider</name>
    <name type="synonym">Epeira ventricosa</name>
    <dbReference type="NCBI Taxonomy" id="182803"/>
    <lineage>
        <taxon>Eukaryota</taxon>
        <taxon>Metazoa</taxon>
        <taxon>Ecdysozoa</taxon>
        <taxon>Arthropoda</taxon>
        <taxon>Chelicerata</taxon>
        <taxon>Arachnida</taxon>
        <taxon>Araneae</taxon>
        <taxon>Araneomorphae</taxon>
        <taxon>Entelegynae</taxon>
        <taxon>Araneoidea</taxon>
        <taxon>Araneidae</taxon>
        <taxon>Araneus</taxon>
    </lineage>
</organism>
<dbReference type="AlphaFoldDB" id="A0A4Y2FQ85"/>
<evidence type="ECO:0000313" key="1">
    <source>
        <dbReference type="EMBL" id="GBM42648.1"/>
    </source>
</evidence>
<reference evidence="1 2" key="1">
    <citation type="journal article" date="2019" name="Sci. Rep.">
        <title>Orb-weaving spider Araneus ventricosus genome elucidates the spidroin gene catalogue.</title>
        <authorList>
            <person name="Kono N."/>
            <person name="Nakamura H."/>
            <person name="Ohtoshi R."/>
            <person name="Moran D.A.P."/>
            <person name="Shinohara A."/>
            <person name="Yoshida Y."/>
            <person name="Fujiwara M."/>
            <person name="Mori M."/>
            <person name="Tomita M."/>
            <person name="Arakawa K."/>
        </authorList>
    </citation>
    <scope>NUCLEOTIDE SEQUENCE [LARGE SCALE GENOMIC DNA]</scope>
</reference>
<evidence type="ECO:0000313" key="2">
    <source>
        <dbReference type="Proteomes" id="UP000499080"/>
    </source>
</evidence>